<organism evidence="4 5">
    <name type="scientific">Polluticaenibacter yanchengensis</name>
    <dbReference type="NCBI Taxonomy" id="3014562"/>
    <lineage>
        <taxon>Bacteria</taxon>
        <taxon>Pseudomonadati</taxon>
        <taxon>Bacteroidota</taxon>
        <taxon>Chitinophagia</taxon>
        <taxon>Chitinophagales</taxon>
        <taxon>Chitinophagaceae</taxon>
        <taxon>Polluticaenibacter</taxon>
    </lineage>
</organism>
<dbReference type="Pfam" id="PF13229">
    <property type="entry name" value="Beta_helix"/>
    <property type="match status" value="1"/>
</dbReference>
<sequence>MRKNLQNALSRHYGFKKVLCLFLLMGFCLASFAQQLSGNYTINSKAATAGRNFESFGDAVYALESGVSGPVVIEVVAGSGPYTDQVTINAIPGASKTNTVTIKGNGETLQFLSTSEINSSGIKLDGAKYVTIDGVVIHCLASDVDYEYGTGISLMRNSDFNVIKNCTIKNLETTKIPQKTAGIVIKGFEVVGTGQNENFSDSNVIEGNTIIGGYEGIIIDGYSNLADETSFVFGNQVLNNTIRNVQQCAIKILWNDGTIIRGNKISTKIHSMTSFFGMWVMESNANLMIDGNTFHDFTLNGIPEYTGSRCGISFGNTRTPVGSENYIINNVFYNITNAYDETRAIELTSSSNGVYIYHNTISLDNIAEGASKNIRGLYIENTGSTNVKFMNNIITMGSVTSVSKIGIHLNAVPADFISNNNNIYLQGPGGGIGNYAGATYNTVGAWNRATGYDAHSISFWPKYINIATGDLKPDNELMDNYAKYVNVAKDYTGASRPNTFPDLGAYEFLSAPCSTPPVGGKVVASPFASTCAGGAVVLNLADNSTGDGQTFQWQTSATANGTFTDLGDTSKIPLKDIIANQTLYYRCELICNDVVAYSDTFVIVAHKDMPGGTYTINNTLPTSATNFNSFEDALGVLKCGIAGPIVFNVAKTATPYTEQLIISAIPGASSTNTITFNGNGATLQFNPRTTGQRAIIKLNGASHFTFYNFELRGLSGNGAGGYGYGVQFINNADSNVIRKNTILVDTIGTNGNFAGIVMSANQTNPVGTTGETNLSDYNVIDSNFINGGMYGVVIASAVEPNHVKGNKITNNTIDNFYQYGIYLAGTDATLVEGNDISRSTRTKLETFNGIYAATKNTNMLVSKNKIHDPAANYPAAFGMNGIYFNNADGEAAKPNIVVNNTIYNIVLQGGIYGLYNTGSDHAYYYHNTVVFDDTTYAGSSATRGIYQTTTATGLKFINNNIYVTRGGSATANFHAIYLNATGTTYEANYNNYFVGSPTAITNVGYYPSTNYKTLANWKTITKKEANSLSIDPKFRAGTVIPTASDLSKQGTYVNVDTDIDNVTRSKTTPDIGAYEFTELLPVTIVNFSAAKNGEDVIVKWQAANEQNFKQYEVERSANGTDFTTVGTVKAIGGSYYSFNDYAAFTNVSTLHYRLKLVDIDGTVNYTHVVKLTQQNTGNTNVAVYPNPFTNQLFATVNAAVAGDATATITNASGAKMSVEKVAVNRGSQILRLQVKPDLPSGVYIVTLQLHGEVYHFKLIKQ</sequence>
<dbReference type="NCBIfam" id="TIGR04183">
    <property type="entry name" value="Por_Secre_tail"/>
    <property type="match status" value="1"/>
</dbReference>
<gene>
    <name evidence="4" type="ORF">O3P16_00785</name>
</gene>
<dbReference type="Proteomes" id="UP001210231">
    <property type="component" value="Unassembled WGS sequence"/>
</dbReference>
<evidence type="ECO:0000313" key="4">
    <source>
        <dbReference type="EMBL" id="MDA3613325.1"/>
    </source>
</evidence>
<evidence type="ECO:0000313" key="5">
    <source>
        <dbReference type="Proteomes" id="UP001210231"/>
    </source>
</evidence>
<dbReference type="SUPFAM" id="SSF51126">
    <property type="entry name" value="Pectin lyase-like"/>
    <property type="match status" value="2"/>
</dbReference>
<dbReference type="InterPro" id="IPR022441">
    <property type="entry name" value="Para_beta_helix_rpt-2"/>
</dbReference>
<protein>
    <submittedName>
        <fullName evidence="4">Right-handed parallel beta-helix repeat-containing protein</fullName>
    </submittedName>
</protein>
<accession>A0ABT4UGI8</accession>
<feature type="signal peptide" evidence="1">
    <location>
        <begin position="1"/>
        <end position="33"/>
    </location>
</feature>
<dbReference type="Gene3D" id="2.60.40.10">
    <property type="entry name" value="Immunoglobulins"/>
    <property type="match status" value="1"/>
</dbReference>
<comment type="caution">
    <text evidence="4">The sequence shown here is derived from an EMBL/GenBank/DDBJ whole genome shotgun (WGS) entry which is preliminary data.</text>
</comment>
<dbReference type="Gene3D" id="2.160.20.10">
    <property type="entry name" value="Single-stranded right-handed beta-helix, Pectin lyase-like"/>
    <property type="match status" value="2"/>
</dbReference>
<dbReference type="InterPro" id="IPR026444">
    <property type="entry name" value="Secre_tail"/>
</dbReference>
<reference evidence="4 5" key="1">
    <citation type="submission" date="2022-12" db="EMBL/GenBank/DDBJ databases">
        <title>Chitinophagaceae gen. sp. nov., a new member of the family Chitinophagaceae, isolated from soil in a chemical factory.</title>
        <authorList>
            <person name="Ke Z."/>
        </authorList>
    </citation>
    <scope>NUCLEOTIDE SEQUENCE [LARGE SCALE GENOMIC DNA]</scope>
    <source>
        <strain evidence="4 5">LY-5</strain>
    </source>
</reference>
<evidence type="ECO:0000259" key="3">
    <source>
        <dbReference type="Pfam" id="PF18962"/>
    </source>
</evidence>
<dbReference type="InterPro" id="IPR011050">
    <property type="entry name" value="Pectin_lyase_fold/virulence"/>
</dbReference>
<evidence type="ECO:0000256" key="1">
    <source>
        <dbReference type="SAM" id="SignalP"/>
    </source>
</evidence>
<feature type="chain" id="PRO_5046782459" evidence="1">
    <location>
        <begin position="34"/>
        <end position="1261"/>
    </location>
</feature>
<dbReference type="RefSeq" id="WP_407029657.1">
    <property type="nucleotide sequence ID" value="NZ_JAQGEF010000001.1"/>
</dbReference>
<dbReference type="SMART" id="SM00710">
    <property type="entry name" value="PbH1"/>
    <property type="match status" value="15"/>
</dbReference>
<dbReference type="InterPro" id="IPR039448">
    <property type="entry name" value="Beta_helix"/>
</dbReference>
<evidence type="ECO:0000259" key="2">
    <source>
        <dbReference type="Pfam" id="PF13229"/>
    </source>
</evidence>
<dbReference type="Pfam" id="PF18962">
    <property type="entry name" value="Por_Secre_tail"/>
    <property type="match status" value="1"/>
</dbReference>
<dbReference type="InterPro" id="IPR013783">
    <property type="entry name" value="Ig-like_fold"/>
</dbReference>
<dbReference type="EMBL" id="JAQGEF010000001">
    <property type="protein sequence ID" value="MDA3613325.1"/>
    <property type="molecule type" value="Genomic_DNA"/>
</dbReference>
<dbReference type="InterPro" id="IPR012334">
    <property type="entry name" value="Pectin_lyas_fold"/>
</dbReference>
<feature type="domain" description="Secretion system C-terminal sorting" evidence="3">
    <location>
        <begin position="1183"/>
        <end position="1257"/>
    </location>
</feature>
<feature type="domain" description="Right handed beta helix" evidence="2">
    <location>
        <begin position="776"/>
        <end position="929"/>
    </location>
</feature>
<name>A0ABT4UGI8_9BACT</name>
<proteinExistence type="predicted"/>
<keyword evidence="5" id="KW-1185">Reference proteome</keyword>
<dbReference type="NCBIfam" id="TIGR03804">
    <property type="entry name" value="para_beta_helix"/>
    <property type="match status" value="1"/>
</dbReference>
<keyword evidence="1" id="KW-0732">Signal</keyword>
<dbReference type="InterPro" id="IPR006626">
    <property type="entry name" value="PbH1"/>
</dbReference>